<evidence type="ECO:0000313" key="1">
    <source>
        <dbReference type="EMBL" id="CAB3807568.1"/>
    </source>
</evidence>
<accession>A0A6J5GV49</accession>
<dbReference type="Proteomes" id="UP000494119">
    <property type="component" value="Unassembled WGS sequence"/>
</dbReference>
<protein>
    <submittedName>
        <fullName evidence="1">Uncharacterized protein</fullName>
    </submittedName>
</protein>
<name>A0A6J5GV49_9BURK</name>
<evidence type="ECO:0000313" key="2">
    <source>
        <dbReference type="Proteomes" id="UP000494119"/>
    </source>
</evidence>
<reference evidence="1 2" key="1">
    <citation type="submission" date="2020-04" db="EMBL/GenBank/DDBJ databases">
        <authorList>
            <person name="De Canck E."/>
        </authorList>
    </citation>
    <scope>NUCLEOTIDE SEQUENCE [LARGE SCALE GENOMIC DNA]</scope>
    <source>
        <strain evidence="1 2">LMG 28688</strain>
    </source>
</reference>
<proteinExistence type="predicted"/>
<sequence>MIAGPHQDFEADGSDHAVIFVDDAGYPVDQAIVNPPSACLIETGENVSEVPPDVVNQRDIEFAVTGLCDEAGNRSDLQQMPDQCAFTLASTYALKHNARAKHELHSLHCGHGKQQGSSTARGWMFRCFSGGHGRD</sequence>
<gene>
    <name evidence="1" type="ORF">LMG28688_06575</name>
</gene>
<organism evidence="1 2">
    <name type="scientific">Paraburkholderia caffeinitolerans</name>
    <dbReference type="NCBI Taxonomy" id="1723730"/>
    <lineage>
        <taxon>Bacteria</taxon>
        <taxon>Pseudomonadati</taxon>
        <taxon>Pseudomonadota</taxon>
        <taxon>Betaproteobacteria</taxon>
        <taxon>Burkholderiales</taxon>
        <taxon>Burkholderiaceae</taxon>
        <taxon>Paraburkholderia</taxon>
    </lineage>
</organism>
<dbReference type="AlphaFoldDB" id="A0A6J5GV49"/>
<keyword evidence="2" id="KW-1185">Reference proteome</keyword>
<dbReference type="EMBL" id="CADIKL010000054">
    <property type="protein sequence ID" value="CAB3807568.1"/>
    <property type="molecule type" value="Genomic_DNA"/>
</dbReference>